<dbReference type="PANTHER" id="PTHR37017:SF11">
    <property type="entry name" value="ESTERASE_LIPASE_THIOESTERASE DOMAIN-CONTAINING PROTEIN"/>
    <property type="match status" value="1"/>
</dbReference>
<gene>
    <name evidence="2" type="ORF">BJ978_001672</name>
</gene>
<dbReference type="SUPFAM" id="SSF53474">
    <property type="entry name" value="alpha/beta-Hydrolases"/>
    <property type="match status" value="1"/>
</dbReference>
<dbReference type="Proteomes" id="UP001139722">
    <property type="component" value="Unassembled WGS sequence"/>
</dbReference>
<dbReference type="Pfam" id="PF12697">
    <property type="entry name" value="Abhydrolase_6"/>
    <property type="match status" value="1"/>
</dbReference>
<feature type="domain" description="AB hydrolase-1" evidence="1">
    <location>
        <begin position="3"/>
        <end position="221"/>
    </location>
</feature>
<protein>
    <submittedName>
        <fullName evidence="2">Pimeloyl-ACP methyl ester carboxylesterase</fullName>
    </submittedName>
</protein>
<dbReference type="OrthoDB" id="9773549at2"/>
<dbReference type="EMBL" id="JAMZDY010000001">
    <property type="protein sequence ID" value="MCP2370996.1"/>
    <property type="molecule type" value="Genomic_DNA"/>
</dbReference>
<reference evidence="2" key="1">
    <citation type="submission" date="2022-06" db="EMBL/GenBank/DDBJ databases">
        <title>Sequencing the genomes of 1000 actinobacteria strains.</title>
        <authorList>
            <person name="Klenk H.-P."/>
        </authorList>
    </citation>
    <scope>NUCLEOTIDE SEQUENCE</scope>
    <source>
        <strain evidence="2">DSM 22016</strain>
    </source>
</reference>
<dbReference type="PANTHER" id="PTHR37017">
    <property type="entry name" value="AB HYDROLASE-1 DOMAIN-CONTAINING PROTEIN-RELATED"/>
    <property type="match status" value="1"/>
</dbReference>
<organism evidence="2 3">
    <name type="scientific">Agromyces terreus</name>
    <dbReference type="NCBI Taxonomy" id="424795"/>
    <lineage>
        <taxon>Bacteria</taxon>
        <taxon>Bacillati</taxon>
        <taxon>Actinomycetota</taxon>
        <taxon>Actinomycetes</taxon>
        <taxon>Micrococcales</taxon>
        <taxon>Microbacteriaceae</taxon>
        <taxon>Agromyces</taxon>
    </lineage>
</organism>
<dbReference type="AlphaFoldDB" id="A0A9X2H0L0"/>
<keyword evidence="3" id="KW-1185">Reference proteome</keyword>
<evidence type="ECO:0000313" key="3">
    <source>
        <dbReference type="Proteomes" id="UP001139722"/>
    </source>
</evidence>
<name>A0A9X2H0L0_9MICO</name>
<dbReference type="RefSeq" id="WP_156999903.1">
    <property type="nucleotide sequence ID" value="NZ_BAAANU010000041.1"/>
</dbReference>
<evidence type="ECO:0000259" key="1">
    <source>
        <dbReference type="Pfam" id="PF12697"/>
    </source>
</evidence>
<sequence length="231" mass="25152">MDIILIPGFWLDAASWGDVVPILEEAGHRPHPVTLPGLESVDADRREIGLRDHIDAVVRLVDTFAEPVVLVAHSGGGAVAHGVADARPDRVARVVYVDAGPLADGQAINDELPVVDGEIPLPEWQDFDDADLVDLDDDLRARFRARAVPEPVRVATDPLVLRDDRRYDVPVTVIACEFPSSTLVDFIAADAGFTRELARVREVAYIDLPTGHWPQFTKPVQLGQAIAAAVR</sequence>
<comment type="caution">
    <text evidence="2">The sequence shown here is derived from an EMBL/GenBank/DDBJ whole genome shotgun (WGS) entry which is preliminary data.</text>
</comment>
<dbReference type="GO" id="GO:0003824">
    <property type="term" value="F:catalytic activity"/>
    <property type="evidence" value="ECO:0007669"/>
    <property type="project" value="UniProtKB-ARBA"/>
</dbReference>
<dbReference type="InterPro" id="IPR029058">
    <property type="entry name" value="AB_hydrolase_fold"/>
</dbReference>
<dbReference type="Gene3D" id="3.40.50.1820">
    <property type="entry name" value="alpha/beta hydrolase"/>
    <property type="match status" value="1"/>
</dbReference>
<evidence type="ECO:0000313" key="2">
    <source>
        <dbReference type="EMBL" id="MCP2370996.1"/>
    </source>
</evidence>
<dbReference type="InterPro" id="IPR052897">
    <property type="entry name" value="Sec-Metab_Biosynth_Hydrolase"/>
</dbReference>
<dbReference type="InterPro" id="IPR000073">
    <property type="entry name" value="AB_hydrolase_1"/>
</dbReference>
<proteinExistence type="predicted"/>
<accession>A0A9X2H0L0</accession>